<dbReference type="InterPro" id="IPR012302">
    <property type="entry name" value="Malic_NAD-bd"/>
</dbReference>
<feature type="binding site" evidence="4">
    <location>
        <position position="131"/>
    </location>
    <ligand>
        <name>a divalent metal cation</name>
        <dbReference type="ChEBI" id="CHEBI:60240"/>
    </ligand>
</feature>
<feature type="binding site" evidence="3">
    <location>
        <position position="283"/>
    </location>
    <ligand>
        <name>(S)-malate</name>
        <dbReference type="ChEBI" id="CHEBI:15589"/>
    </ligand>
</feature>
<dbReference type="InterPro" id="IPR001891">
    <property type="entry name" value="Malic_OxRdtase"/>
</dbReference>
<feature type="binding site" evidence="4">
    <location>
        <position position="132"/>
    </location>
    <ligand>
        <name>a divalent metal cation</name>
        <dbReference type="ChEBI" id="CHEBI:60240"/>
    </ligand>
</feature>
<comment type="cofactor">
    <cofactor evidence="4">
        <name>Mg(2+)</name>
        <dbReference type="ChEBI" id="CHEBI:18420"/>
    </cofactor>
    <cofactor evidence="4">
        <name>Mn(2+)</name>
        <dbReference type="ChEBI" id="CHEBI:29035"/>
    </cofactor>
    <text evidence="4">Divalent metal cations. Prefers magnesium or manganese.</text>
</comment>
<dbReference type="InterPro" id="IPR037062">
    <property type="entry name" value="Malic_N_dom_sf"/>
</dbReference>
<feature type="domain" description="Malic enzyme NAD-binding" evidence="5">
    <location>
        <begin position="158"/>
        <end position="379"/>
    </location>
</feature>
<evidence type="ECO:0000259" key="6">
    <source>
        <dbReference type="SMART" id="SM01274"/>
    </source>
</evidence>
<dbReference type="AlphaFoldDB" id="A0A2Z5Y480"/>
<dbReference type="GO" id="GO:0004470">
    <property type="term" value="F:malic enzyme activity"/>
    <property type="evidence" value="ECO:0007669"/>
    <property type="project" value="InterPro"/>
</dbReference>
<evidence type="ECO:0000256" key="2">
    <source>
        <dbReference type="ARBA" id="ARBA00023002"/>
    </source>
</evidence>
<accession>A0A2Z5Y480</accession>
<protein>
    <submittedName>
        <fullName evidence="7">Oxaloacetate decarboxylase involved in citrate fermentation</fullName>
        <ecNumber evidence="7">4.1.1.3</ecNumber>
    </submittedName>
</protein>
<dbReference type="EC" id="4.1.1.3" evidence="7"/>
<dbReference type="CDD" id="cd05311">
    <property type="entry name" value="NAD_bind_2_malic_enz"/>
    <property type="match status" value="1"/>
</dbReference>
<dbReference type="InterPro" id="IPR046346">
    <property type="entry name" value="Aminoacid_DH-like_N_sf"/>
</dbReference>
<feature type="binding site" evidence="4">
    <location>
        <position position="157"/>
    </location>
    <ligand>
        <name>a divalent metal cation</name>
        <dbReference type="ChEBI" id="CHEBI:60240"/>
    </ligand>
</feature>
<evidence type="ECO:0000313" key="7">
    <source>
        <dbReference type="EMBL" id="BBC61722.1"/>
    </source>
</evidence>
<dbReference type="GO" id="GO:0016829">
    <property type="term" value="F:lyase activity"/>
    <property type="evidence" value="ECO:0007669"/>
    <property type="project" value="UniProtKB-KW"/>
</dbReference>
<keyword evidence="7" id="KW-0614">Plasmid</keyword>
<dbReference type="GeneID" id="39499591"/>
<feature type="domain" description="Malic enzyme N-terminal" evidence="6">
    <location>
        <begin position="13"/>
        <end position="146"/>
    </location>
</feature>
<evidence type="ECO:0000313" key="8">
    <source>
        <dbReference type="Proteomes" id="UP000269226"/>
    </source>
</evidence>
<dbReference type="Gene3D" id="3.40.50.10380">
    <property type="entry name" value="Malic enzyme, N-terminal domain"/>
    <property type="match status" value="1"/>
</dbReference>
<keyword evidence="2" id="KW-0560">Oxidoreductase</keyword>
<keyword evidence="7" id="KW-0456">Lyase</keyword>
<dbReference type="GO" id="GO:0046872">
    <property type="term" value="F:metal ion binding"/>
    <property type="evidence" value="ECO:0007669"/>
    <property type="project" value="UniProtKB-KW"/>
</dbReference>
<feature type="binding site" evidence="3">
    <location>
        <position position="313"/>
    </location>
    <ligand>
        <name>(S)-malate</name>
        <dbReference type="ChEBI" id="CHEBI:15589"/>
    </ligand>
</feature>
<geneLocation type="plasmid" evidence="8">
    <name>pmp1 dat561 dna</name>
</geneLocation>
<reference evidence="7 8" key="1">
    <citation type="submission" date="2018-01" db="EMBL/GenBank/DDBJ databases">
        <title>Whole genome sequence of Melissococcus plutonius DAT561.</title>
        <authorList>
            <person name="Okumura K."/>
            <person name="Takamatsu D."/>
            <person name="Okura M."/>
        </authorList>
    </citation>
    <scope>NUCLEOTIDE SEQUENCE [LARGE SCALE GENOMIC DNA]</scope>
    <source>
        <strain evidence="7 8">DAT561</strain>
        <plasmid evidence="8">pmp1 dat561 dna</plasmid>
    </source>
</reference>
<dbReference type="PIRSF" id="PIRSF000106">
    <property type="entry name" value="ME"/>
    <property type="match status" value="1"/>
</dbReference>
<dbReference type="GO" id="GO:0051287">
    <property type="term" value="F:NAD binding"/>
    <property type="evidence" value="ECO:0007669"/>
    <property type="project" value="InterPro"/>
</dbReference>
<dbReference type="Pfam" id="PF03949">
    <property type="entry name" value="Malic_M"/>
    <property type="match status" value="1"/>
</dbReference>
<dbReference type="InterPro" id="IPR045213">
    <property type="entry name" value="Malic_NAD-bd_bact_type"/>
</dbReference>
<dbReference type="EMBL" id="AP018493">
    <property type="protein sequence ID" value="BBC61722.1"/>
    <property type="molecule type" value="Genomic_DNA"/>
</dbReference>
<organism evidence="7 8">
    <name type="scientific">Melissococcus plutonius</name>
    <dbReference type="NCBI Taxonomy" id="33970"/>
    <lineage>
        <taxon>Bacteria</taxon>
        <taxon>Bacillati</taxon>
        <taxon>Bacillota</taxon>
        <taxon>Bacilli</taxon>
        <taxon>Lactobacillales</taxon>
        <taxon>Enterococcaceae</taxon>
        <taxon>Melissococcus</taxon>
    </lineage>
</organism>
<dbReference type="PANTHER" id="PTHR43237">
    <property type="entry name" value="NADP-DEPENDENT MALIC ENZYME"/>
    <property type="match status" value="1"/>
</dbReference>
<evidence type="ECO:0000256" key="1">
    <source>
        <dbReference type="ARBA" id="ARBA00008785"/>
    </source>
</evidence>
<keyword evidence="4" id="KW-0479">Metal-binding</keyword>
<dbReference type="GO" id="GO:0016616">
    <property type="term" value="F:oxidoreductase activity, acting on the CH-OH group of donors, NAD or NADP as acceptor"/>
    <property type="evidence" value="ECO:0007669"/>
    <property type="project" value="InterPro"/>
</dbReference>
<dbReference type="Proteomes" id="UP000269226">
    <property type="component" value="Plasmid pMP1"/>
</dbReference>
<evidence type="ECO:0000259" key="5">
    <source>
        <dbReference type="SMART" id="SM00919"/>
    </source>
</evidence>
<dbReference type="SMART" id="SM01274">
    <property type="entry name" value="malic"/>
    <property type="match status" value="1"/>
</dbReference>
<proteinExistence type="inferred from homology"/>
<dbReference type="InterPro" id="IPR012301">
    <property type="entry name" value="Malic_N_dom"/>
</dbReference>
<dbReference type="SUPFAM" id="SSF51735">
    <property type="entry name" value="NAD(P)-binding Rossmann-fold domains"/>
    <property type="match status" value="1"/>
</dbReference>
<dbReference type="InterPro" id="IPR051674">
    <property type="entry name" value="Malate_Decarboxylase"/>
</dbReference>
<dbReference type="SMART" id="SM00919">
    <property type="entry name" value="Malic_M"/>
    <property type="match status" value="1"/>
</dbReference>
<dbReference type="PANTHER" id="PTHR43237:SF4">
    <property type="entry name" value="NADP-DEPENDENT MALIC ENZYME"/>
    <property type="match status" value="1"/>
</dbReference>
<sequence>MNEEMLEIHKKHTGVLSIQPKLEVKNGQDLAKAYTPGVADLSLLINKEPNLARQYTVSGKFVAVITDGSAVLGLGNVGEKAGLPIVEGKALLYKTFADVDAFPLAIRQQSIEEIVRTIVNIQDSFGGIHLEDIAAPKCFEIEQLLQEKLTIPVYHDDQEGTAIVVFAALINAAKLAGKSLTDLKVVVNGLGASGVATTKLLLHAGIKKITLLDKQGILTDEDTSLNSFQRELVLKTEGLKKQGNLTEGIMDQDVFIGLSEGNLLTEQMVRSMANDPIIFALANPIPEILPEEAKKGGARLIATGSSNYPNQVNNVLAFPGLFKGLLENNVKKVTLDLEEFVARKLANLLKTPLAEKFIPQVFDKEVVQTVAQAVSEYQQTNYSE</sequence>
<dbReference type="RefSeq" id="WP_013774793.1">
    <property type="nucleotide sequence ID" value="NZ_AP018493.1"/>
</dbReference>
<evidence type="ECO:0000256" key="3">
    <source>
        <dbReference type="PIRSR" id="PIRSR000106-2"/>
    </source>
</evidence>
<dbReference type="Gene3D" id="3.40.50.720">
    <property type="entry name" value="NAD(P)-binding Rossmann-like Domain"/>
    <property type="match status" value="1"/>
</dbReference>
<dbReference type="OMA" id="MIAQNHE"/>
<name>A0A2Z5Y480_9ENTE</name>
<dbReference type="SUPFAM" id="SSF53223">
    <property type="entry name" value="Aminoacid dehydrogenase-like, N-terminal domain"/>
    <property type="match status" value="1"/>
</dbReference>
<dbReference type="Pfam" id="PF00390">
    <property type="entry name" value="malic"/>
    <property type="match status" value="1"/>
</dbReference>
<evidence type="ECO:0000256" key="4">
    <source>
        <dbReference type="PIRSR" id="PIRSR000106-3"/>
    </source>
</evidence>
<dbReference type="InterPro" id="IPR036291">
    <property type="entry name" value="NAD(P)-bd_dom_sf"/>
</dbReference>
<gene>
    <name evidence="7" type="ORF">DAT561_p1019</name>
</gene>
<comment type="similarity">
    <text evidence="1">Belongs to the malic enzymes family.</text>
</comment>